<proteinExistence type="predicted"/>
<dbReference type="Proteomes" id="UP000789920">
    <property type="component" value="Unassembled WGS sequence"/>
</dbReference>
<feature type="non-terminal residue" evidence="1">
    <location>
        <position position="1"/>
    </location>
</feature>
<dbReference type="EMBL" id="CAJVQC010082260">
    <property type="protein sequence ID" value="CAG8819406.1"/>
    <property type="molecule type" value="Genomic_DNA"/>
</dbReference>
<evidence type="ECO:0000313" key="2">
    <source>
        <dbReference type="Proteomes" id="UP000789920"/>
    </source>
</evidence>
<gene>
    <name evidence="1" type="ORF">RPERSI_LOCUS25127</name>
</gene>
<sequence>MLTGQLIAGAPIMDAIKYQQIIMFMISASSALGVLMSIFACIITCIDTSHRLRIDRISNSKPWIYVKRDQLINSIKRGVTGLKNSVCCCFLRSDKPSDQDDHILLLGGDTS</sequence>
<keyword evidence="2" id="KW-1185">Reference proteome</keyword>
<reference evidence="1" key="1">
    <citation type="submission" date="2021-06" db="EMBL/GenBank/DDBJ databases">
        <authorList>
            <person name="Kallberg Y."/>
            <person name="Tangrot J."/>
            <person name="Rosling A."/>
        </authorList>
    </citation>
    <scope>NUCLEOTIDE SEQUENCE</scope>
    <source>
        <strain evidence="1">MA461A</strain>
    </source>
</reference>
<comment type="caution">
    <text evidence="1">The sequence shown here is derived from an EMBL/GenBank/DDBJ whole genome shotgun (WGS) entry which is preliminary data.</text>
</comment>
<name>A0ACA9S297_9GLOM</name>
<organism evidence="1 2">
    <name type="scientific">Racocetra persica</name>
    <dbReference type="NCBI Taxonomy" id="160502"/>
    <lineage>
        <taxon>Eukaryota</taxon>
        <taxon>Fungi</taxon>
        <taxon>Fungi incertae sedis</taxon>
        <taxon>Mucoromycota</taxon>
        <taxon>Glomeromycotina</taxon>
        <taxon>Glomeromycetes</taxon>
        <taxon>Diversisporales</taxon>
        <taxon>Gigasporaceae</taxon>
        <taxon>Racocetra</taxon>
    </lineage>
</organism>
<accession>A0ACA9S297</accession>
<protein>
    <submittedName>
        <fullName evidence="1">34132_t:CDS:1</fullName>
    </submittedName>
</protein>
<evidence type="ECO:0000313" key="1">
    <source>
        <dbReference type="EMBL" id="CAG8819406.1"/>
    </source>
</evidence>